<dbReference type="RefSeq" id="XP_053021995.1">
    <property type="nucleotide sequence ID" value="XM_053170744.1"/>
</dbReference>
<keyword evidence="2" id="KW-1185">Reference proteome</keyword>
<evidence type="ECO:0000313" key="2">
    <source>
        <dbReference type="Proteomes" id="UP001164743"/>
    </source>
</evidence>
<accession>A0ABY7CMZ3</accession>
<protein>
    <submittedName>
        <fullName evidence="1">Uncharacterized protein</fullName>
    </submittedName>
</protein>
<gene>
    <name evidence="1" type="ORF">PtA15_7A166</name>
</gene>
<proteinExistence type="predicted"/>
<organism evidence="1 2">
    <name type="scientific">Puccinia triticina</name>
    <dbReference type="NCBI Taxonomy" id="208348"/>
    <lineage>
        <taxon>Eukaryota</taxon>
        <taxon>Fungi</taxon>
        <taxon>Dikarya</taxon>
        <taxon>Basidiomycota</taxon>
        <taxon>Pucciniomycotina</taxon>
        <taxon>Pucciniomycetes</taxon>
        <taxon>Pucciniales</taxon>
        <taxon>Pucciniaceae</taxon>
        <taxon>Puccinia</taxon>
    </lineage>
</organism>
<name>A0ABY7CMZ3_9BASI</name>
<dbReference type="EMBL" id="CP110427">
    <property type="protein sequence ID" value="WAQ86440.1"/>
    <property type="molecule type" value="Genomic_DNA"/>
</dbReference>
<reference evidence="1" key="1">
    <citation type="submission" date="2022-10" db="EMBL/GenBank/DDBJ databases">
        <title>Puccinia triticina Genome sequencing and assembly.</title>
        <authorList>
            <person name="Li C."/>
        </authorList>
    </citation>
    <scope>NUCLEOTIDE SEQUENCE</scope>
    <source>
        <strain evidence="1">Pt15</strain>
    </source>
</reference>
<dbReference type="GeneID" id="77811639"/>
<dbReference type="Proteomes" id="UP001164743">
    <property type="component" value="Chromosome 7A"/>
</dbReference>
<evidence type="ECO:0000313" key="1">
    <source>
        <dbReference type="EMBL" id="WAQ86440.1"/>
    </source>
</evidence>
<sequence length="83" mass="9037">MKGFIDGISQDGALELKFTSSMTSQRPFRRAAAHEPPLREDTANYAAGALLPSCQHRRTGHRLPQALATAMTVDPLAQSLMQT</sequence>